<accession>A0A381QJJ8</accession>
<dbReference type="SUPFAM" id="SSF88723">
    <property type="entry name" value="PIN domain-like"/>
    <property type="match status" value="1"/>
</dbReference>
<dbReference type="InterPro" id="IPR029060">
    <property type="entry name" value="PIN-like_dom_sf"/>
</dbReference>
<dbReference type="EMBL" id="UINC01001329">
    <property type="protein sequence ID" value="SUZ77803.1"/>
    <property type="molecule type" value="Genomic_DNA"/>
</dbReference>
<organism evidence="2">
    <name type="scientific">marine metagenome</name>
    <dbReference type="NCBI Taxonomy" id="408172"/>
    <lineage>
        <taxon>unclassified sequences</taxon>
        <taxon>metagenomes</taxon>
        <taxon>ecological metagenomes</taxon>
    </lineage>
</organism>
<dbReference type="InterPro" id="IPR033411">
    <property type="entry name" value="Ribonuclease_PIN"/>
</dbReference>
<dbReference type="Gene3D" id="3.40.50.1010">
    <property type="entry name" value="5'-nuclease"/>
    <property type="match status" value="1"/>
</dbReference>
<evidence type="ECO:0000313" key="2">
    <source>
        <dbReference type="EMBL" id="SUZ77803.1"/>
    </source>
</evidence>
<gene>
    <name evidence="2" type="ORF">METZ01_LOCUS30657</name>
</gene>
<sequence length="165" mass="18011">MASEEVLDTAALIAWPMERIVGGMVLEAQREELYRVAPDRLVLLDAVEVNWATPGDASIEASRKLAMLTGDIAGLSSIDLELLALAMERGATLFTDDYRLQNLCSRAEIPWASVMTEGINSIWSWEVRCTGCGVEHEIPSQTSASKGDIGDCDICGSPLRAKRRK</sequence>
<reference evidence="2" key="1">
    <citation type="submission" date="2018-05" db="EMBL/GenBank/DDBJ databases">
        <authorList>
            <person name="Lanie J.A."/>
            <person name="Ng W.-L."/>
            <person name="Kazmierczak K.M."/>
            <person name="Andrzejewski T.M."/>
            <person name="Davidsen T.M."/>
            <person name="Wayne K.J."/>
            <person name="Tettelin H."/>
            <person name="Glass J.I."/>
            <person name="Rusch D."/>
            <person name="Podicherti R."/>
            <person name="Tsui H.-C.T."/>
            <person name="Winkler M.E."/>
        </authorList>
    </citation>
    <scope>NUCLEOTIDE SEQUENCE</scope>
</reference>
<evidence type="ECO:0000259" key="1">
    <source>
        <dbReference type="Pfam" id="PF17146"/>
    </source>
</evidence>
<dbReference type="Pfam" id="PF17146">
    <property type="entry name" value="PIN_6"/>
    <property type="match status" value="1"/>
</dbReference>
<name>A0A381QJJ8_9ZZZZ</name>
<protein>
    <recommendedName>
        <fullName evidence="1">Ribonuclease PIN domain-containing protein</fullName>
    </recommendedName>
</protein>
<dbReference type="AlphaFoldDB" id="A0A381QJJ8"/>
<feature type="domain" description="Ribonuclease PIN" evidence="1">
    <location>
        <begin position="6"/>
        <end position="88"/>
    </location>
</feature>
<proteinExistence type="predicted"/>